<comment type="function">
    <text evidence="9">Catalyzes the ATP-dependent phosphorylation of N-acetyl-L-glutamate.</text>
</comment>
<evidence type="ECO:0000256" key="4">
    <source>
        <dbReference type="ARBA" id="ARBA00022679"/>
    </source>
</evidence>
<keyword evidence="2 9" id="KW-0055">Arginine biosynthesis</keyword>
<feature type="binding site" evidence="9">
    <location>
        <position position="159"/>
    </location>
    <ligand>
        <name>substrate</name>
    </ligand>
</feature>
<evidence type="ECO:0000259" key="10">
    <source>
        <dbReference type="Pfam" id="PF00696"/>
    </source>
</evidence>
<keyword evidence="5 9" id="KW-0547">Nucleotide-binding</keyword>
<dbReference type="CDD" id="cd04238">
    <property type="entry name" value="AAK_NAGK-like"/>
    <property type="match status" value="1"/>
</dbReference>
<evidence type="ECO:0000256" key="3">
    <source>
        <dbReference type="ARBA" id="ARBA00022605"/>
    </source>
</evidence>
<dbReference type="Proteomes" id="UP000007472">
    <property type="component" value="Chromosome"/>
</dbReference>
<dbReference type="InterPro" id="IPR001048">
    <property type="entry name" value="Asp/Glu/Uridylate_kinase"/>
</dbReference>
<dbReference type="Gene3D" id="3.40.1160.10">
    <property type="entry name" value="Acetylglutamate kinase-like"/>
    <property type="match status" value="1"/>
</dbReference>
<gene>
    <name evidence="9" type="primary">argB</name>
    <name evidence="11" type="ordered locus">TEQUI_0598</name>
</gene>
<evidence type="ECO:0000256" key="2">
    <source>
        <dbReference type="ARBA" id="ARBA00022571"/>
    </source>
</evidence>
<dbReference type="KEGG" id="teq:TEQUI_0598"/>
<evidence type="ECO:0000256" key="5">
    <source>
        <dbReference type="ARBA" id="ARBA00022741"/>
    </source>
</evidence>
<keyword evidence="7 9" id="KW-0067">ATP-binding</keyword>
<dbReference type="GO" id="GO:0005737">
    <property type="term" value="C:cytoplasm"/>
    <property type="evidence" value="ECO:0007669"/>
    <property type="project" value="UniProtKB-SubCell"/>
</dbReference>
<dbReference type="GO" id="GO:0003991">
    <property type="term" value="F:acetylglutamate kinase activity"/>
    <property type="evidence" value="ECO:0007669"/>
    <property type="project" value="UniProtKB-UniRule"/>
</dbReference>
<evidence type="ECO:0000256" key="8">
    <source>
        <dbReference type="ARBA" id="ARBA00048141"/>
    </source>
</evidence>
<evidence type="ECO:0000256" key="1">
    <source>
        <dbReference type="ARBA" id="ARBA00004828"/>
    </source>
</evidence>
<feature type="binding site" evidence="9">
    <location>
        <position position="62"/>
    </location>
    <ligand>
        <name>substrate</name>
    </ligand>
</feature>
<reference evidence="11 12" key="1">
    <citation type="journal article" date="2011" name="J. Bacteriol.">
        <title>Genome sequence of Taylorella equigenitalis MCE9, the causative agent of contagious equine metritis.</title>
        <authorList>
            <person name="Hebert L."/>
            <person name="Moumen B."/>
            <person name="Duquesne F."/>
            <person name="Breuil M.F."/>
            <person name="Laugier C."/>
            <person name="Batto J.M."/>
            <person name="Renault P."/>
            <person name="Petry S."/>
        </authorList>
    </citation>
    <scope>NUCLEOTIDE SEQUENCE [LARGE SCALE GENOMIC DNA]</scope>
    <source>
        <strain evidence="11 12">MCE9</strain>
    </source>
</reference>
<comment type="pathway">
    <text evidence="1 9">Amino-acid biosynthesis; L-arginine biosynthesis; N(2)-acetyl-L-ornithine from L-glutamate: step 2/4.</text>
</comment>
<dbReference type="PANTHER" id="PTHR23342:SF0">
    <property type="entry name" value="N-ACETYLGLUTAMATE SYNTHASE, MITOCHONDRIAL"/>
    <property type="match status" value="1"/>
</dbReference>
<comment type="catalytic activity">
    <reaction evidence="8 9">
        <text>N-acetyl-L-glutamate + ATP = N-acetyl-L-glutamyl 5-phosphate + ADP</text>
        <dbReference type="Rhea" id="RHEA:14629"/>
        <dbReference type="ChEBI" id="CHEBI:30616"/>
        <dbReference type="ChEBI" id="CHEBI:44337"/>
        <dbReference type="ChEBI" id="CHEBI:57936"/>
        <dbReference type="ChEBI" id="CHEBI:456216"/>
        <dbReference type="EC" id="2.7.2.8"/>
    </reaction>
</comment>
<keyword evidence="3 9" id="KW-0028">Amino-acid biosynthesis</keyword>
<organism evidence="11 12">
    <name type="scientific">Taylorella equigenitalis (strain MCE9)</name>
    <dbReference type="NCBI Taxonomy" id="937774"/>
    <lineage>
        <taxon>Bacteria</taxon>
        <taxon>Pseudomonadati</taxon>
        <taxon>Pseudomonadota</taxon>
        <taxon>Betaproteobacteria</taxon>
        <taxon>Burkholderiales</taxon>
        <taxon>Alcaligenaceae</taxon>
        <taxon>Taylorella</taxon>
    </lineage>
</organism>
<evidence type="ECO:0000256" key="6">
    <source>
        <dbReference type="ARBA" id="ARBA00022777"/>
    </source>
</evidence>
<dbReference type="InterPro" id="IPR004662">
    <property type="entry name" value="AcgluKinase_fam"/>
</dbReference>
<comment type="subcellular location">
    <subcellularLocation>
        <location evidence="9">Cytoplasm</location>
    </subcellularLocation>
</comment>
<feature type="domain" description="Aspartate/glutamate/uridylate kinase" evidence="10">
    <location>
        <begin position="4"/>
        <end position="244"/>
    </location>
</feature>
<evidence type="ECO:0000313" key="11">
    <source>
        <dbReference type="EMBL" id="ADU91540.1"/>
    </source>
</evidence>
<dbReference type="GO" id="GO:0005524">
    <property type="term" value="F:ATP binding"/>
    <property type="evidence" value="ECO:0007669"/>
    <property type="project" value="UniProtKB-UniRule"/>
</dbReference>
<dbReference type="PANTHER" id="PTHR23342">
    <property type="entry name" value="N-ACETYLGLUTAMATE SYNTHASE"/>
    <property type="match status" value="1"/>
</dbReference>
<sequence length="259" mass="27949">MLKLSIIKIGGNVINNPSELDDFLDKFSCIDGPKILVHGGGVLATELAQSLGIKTEMIGGRRVTSKEMLRVAVMTYAGWINKTIVAKLQAKGTNAIGLCGADGGIIRTQRRESKPIDYGFVGDLTPDSINHEPLIKMLETKFVPVISAITHDGNGQLLNTNADTIAGGIATKMASSAEIKTRLVFCFDKIGVLRNVQDDSTLIDRMSHSDYEQLKSKEAIYDGMIPKLDNAFRAIEAGVSEVVIQHSSKIGSDIGTVLY</sequence>
<dbReference type="UniPathway" id="UPA00068">
    <property type="reaction ID" value="UER00107"/>
</dbReference>
<dbReference type="Pfam" id="PF00696">
    <property type="entry name" value="AA_kinase"/>
    <property type="match status" value="1"/>
</dbReference>
<dbReference type="InterPro" id="IPR036393">
    <property type="entry name" value="AceGlu_kinase-like_sf"/>
</dbReference>
<protein>
    <recommendedName>
        <fullName evidence="9">Acetylglutamate kinase</fullName>
        <ecNumber evidence="9">2.7.2.8</ecNumber>
    </recommendedName>
    <alternativeName>
        <fullName evidence="9">N-acetyl-L-glutamate 5-phosphotransferase</fullName>
    </alternativeName>
    <alternativeName>
        <fullName evidence="9">NAG kinase</fullName>
        <shortName evidence="9">NAGK</shortName>
    </alternativeName>
</protein>
<dbReference type="SUPFAM" id="SSF53633">
    <property type="entry name" value="Carbamate kinase-like"/>
    <property type="match status" value="1"/>
</dbReference>
<dbReference type="PIRSF" id="PIRSF000728">
    <property type="entry name" value="NAGK"/>
    <property type="match status" value="1"/>
</dbReference>
<dbReference type="InterPro" id="IPR037528">
    <property type="entry name" value="ArgB"/>
</dbReference>
<keyword evidence="4 9" id="KW-0808">Transferase</keyword>
<dbReference type="EMBL" id="CP002456">
    <property type="protein sequence ID" value="ADU91540.1"/>
    <property type="molecule type" value="Genomic_DNA"/>
</dbReference>
<name>A0A654KGM9_TAYEM</name>
<evidence type="ECO:0000313" key="12">
    <source>
        <dbReference type="Proteomes" id="UP000007472"/>
    </source>
</evidence>
<dbReference type="NCBIfam" id="TIGR00761">
    <property type="entry name" value="argB"/>
    <property type="match status" value="1"/>
</dbReference>
<evidence type="ECO:0000256" key="9">
    <source>
        <dbReference type="HAMAP-Rule" id="MF_00082"/>
    </source>
</evidence>
<feature type="site" description="Transition state stabilizer" evidence="9">
    <location>
        <position position="8"/>
    </location>
</feature>
<feature type="binding site" evidence="9">
    <location>
        <begin position="40"/>
        <end position="41"/>
    </location>
    <ligand>
        <name>substrate</name>
    </ligand>
</feature>
<dbReference type="AlphaFoldDB" id="A0A654KGM9"/>
<dbReference type="EC" id="2.7.2.8" evidence="9"/>
<keyword evidence="6 9" id="KW-0418">Kinase</keyword>
<accession>A0A654KGM9</accession>
<evidence type="ECO:0000256" key="7">
    <source>
        <dbReference type="ARBA" id="ARBA00022840"/>
    </source>
</evidence>
<keyword evidence="9" id="KW-0963">Cytoplasm</keyword>
<comment type="similarity">
    <text evidence="9">Belongs to the acetylglutamate kinase family. ArgB subfamily.</text>
</comment>
<proteinExistence type="inferred from homology"/>
<dbReference type="GO" id="GO:0042450">
    <property type="term" value="P:L-arginine biosynthetic process via ornithine"/>
    <property type="evidence" value="ECO:0007669"/>
    <property type="project" value="UniProtKB-UniRule"/>
</dbReference>
<dbReference type="HAMAP" id="MF_00082">
    <property type="entry name" value="ArgB"/>
    <property type="match status" value="1"/>
</dbReference>
<feature type="site" description="Transition state stabilizer" evidence="9">
    <location>
        <position position="227"/>
    </location>
</feature>